<evidence type="ECO:0000313" key="7">
    <source>
        <dbReference type="EMBL" id="ODV85856.1"/>
    </source>
</evidence>
<feature type="binding site" evidence="4">
    <location>
        <position position="213"/>
    </location>
    <ligand>
        <name>Mn(2+)</name>
        <dbReference type="ChEBI" id="CHEBI:29035"/>
        <label>1</label>
    </ligand>
</feature>
<feature type="binding site" evidence="4">
    <location>
        <position position="318"/>
    </location>
    <ligand>
        <name>Mn(2+)</name>
        <dbReference type="ChEBI" id="CHEBI:29035"/>
        <label>1</label>
    </ligand>
</feature>
<organism evidence="7 8">
    <name type="scientific">[Candida] arabinofermentans NRRL YB-2248</name>
    <dbReference type="NCBI Taxonomy" id="983967"/>
    <lineage>
        <taxon>Eukaryota</taxon>
        <taxon>Fungi</taxon>
        <taxon>Dikarya</taxon>
        <taxon>Ascomycota</taxon>
        <taxon>Saccharomycotina</taxon>
        <taxon>Pichiomycetes</taxon>
        <taxon>Pichiales</taxon>
        <taxon>Pichiaceae</taxon>
        <taxon>Ogataea</taxon>
        <taxon>Ogataea/Candida clade</taxon>
    </lineage>
</organism>
<dbReference type="AlphaFoldDB" id="A0A1E4T283"/>
<evidence type="ECO:0000256" key="1">
    <source>
        <dbReference type="ARBA" id="ARBA00009227"/>
    </source>
</evidence>
<comment type="similarity">
    <text evidence="1">Belongs to the arginase family. Agmatinase subfamily.</text>
</comment>
<dbReference type="InterPro" id="IPR005925">
    <property type="entry name" value="Agmatinase-rel"/>
</dbReference>
<dbReference type="GO" id="GO:0033389">
    <property type="term" value="P:putrescine biosynthetic process from arginine, via agmatine"/>
    <property type="evidence" value="ECO:0007669"/>
    <property type="project" value="TreeGrafter"/>
</dbReference>
<protein>
    <recommendedName>
        <fullName evidence="9">Agmatinase</fullName>
    </recommendedName>
</protein>
<name>A0A1E4T283_9ASCO</name>
<accession>A0A1E4T283</accession>
<dbReference type="EMBL" id="KV453851">
    <property type="protein sequence ID" value="ODV85856.1"/>
    <property type="molecule type" value="Genomic_DNA"/>
</dbReference>
<dbReference type="Gene3D" id="3.40.800.10">
    <property type="entry name" value="Ureohydrolase domain"/>
    <property type="match status" value="1"/>
</dbReference>
<feature type="binding site" evidence="4">
    <location>
        <position position="190"/>
    </location>
    <ligand>
        <name>Mn(2+)</name>
        <dbReference type="ChEBI" id="CHEBI:29035"/>
        <label>1</label>
    </ligand>
</feature>
<evidence type="ECO:0000256" key="3">
    <source>
        <dbReference type="ARBA" id="ARBA00022801"/>
    </source>
</evidence>
<evidence type="ECO:0008006" key="9">
    <source>
        <dbReference type="Google" id="ProtNLM"/>
    </source>
</evidence>
<evidence type="ECO:0000313" key="8">
    <source>
        <dbReference type="Proteomes" id="UP000094801"/>
    </source>
</evidence>
<keyword evidence="8" id="KW-1185">Reference proteome</keyword>
<dbReference type="STRING" id="983967.A0A1E4T283"/>
<evidence type="ECO:0000256" key="2">
    <source>
        <dbReference type="ARBA" id="ARBA00022723"/>
    </source>
</evidence>
<comment type="cofactor">
    <cofactor evidence="4">
        <name>Mn(2+)</name>
        <dbReference type="ChEBI" id="CHEBI:29035"/>
    </cofactor>
    <text evidence="4">Binds 2 manganese ions per subunit.</text>
</comment>
<keyword evidence="2 4" id="KW-0479">Metal-binding</keyword>
<dbReference type="PANTHER" id="PTHR11358">
    <property type="entry name" value="ARGINASE/AGMATINASE"/>
    <property type="match status" value="1"/>
</dbReference>
<dbReference type="GO" id="GO:0046872">
    <property type="term" value="F:metal ion binding"/>
    <property type="evidence" value="ECO:0007669"/>
    <property type="project" value="UniProtKB-KW"/>
</dbReference>
<dbReference type="PIRSF" id="PIRSF036979">
    <property type="entry name" value="Arginase"/>
    <property type="match status" value="1"/>
</dbReference>
<feature type="binding site" evidence="4">
    <location>
        <position position="217"/>
    </location>
    <ligand>
        <name>Mn(2+)</name>
        <dbReference type="ChEBI" id="CHEBI:29035"/>
        <label>1</label>
    </ligand>
</feature>
<dbReference type="NCBIfam" id="TIGR01230">
    <property type="entry name" value="agmatinase"/>
    <property type="match status" value="1"/>
</dbReference>
<feature type="binding site" evidence="4">
    <location>
        <position position="215"/>
    </location>
    <ligand>
        <name>Mn(2+)</name>
        <dbReference type="ChEBI" id="CHEBI:29035"/>
        <label>1</label>
    </ligand>
</feature>
<evidence type="ECO:0000256" key="5">
    <source>
        <dbReference type="RuleBase" id="RU003684"/>
    </source>
</evidence>
<dbReference type="Pfam" id="PF00491">
    <property type="entry name" value="Arginase"/>
    <property type="match status" value="1"/>
</dbReference>
<dbReference type="PRINTS" id="PR00116">
    <property type="entry name" value="ARGINASE"/>
</dbReference>
<gene>
    <name evidence="7" type="ORF">CANARDRAFT_144629</name>
</gene>
<dbReference type="PANTHER" id="PTHR11358:SF26">
    <property type="entry name" value="GUANIDINO ACID HYDROLASE, MITOCHONDRIAL"/>
    <property type="match status" value="1"/>
</dbReference>
<dbReference type="InterPro" id="IPR020855">
    <property type="entry name" value="Ureohydrolase_Mn_BS"/>
</dbReference>
<dbReference type="OrthoDB" id="288726at2759"/>
<dbReference type="InterPro" id="IPR006035">
    <property type="entry name" value="Ureohydrolase"/>
</dbReference>
<dbReference type="PROSITE" id="PS01053">
    <property type="entry name" value="ARGINASE_1"/>
    <property type="match status" value="1"/>
</dbReference>
<feature type="chain" id="PRO_5009163014" description="Agmatinase" evidence="6">
    <location>
        <begin position="23"/>
        <end position="400"/>
    </location>
</feature>
<feature type="signal peptide" evidence="6">
    <location>
        <begin position="1"/>
        <end position="22"/>
    </location>
</feature>
<evidence type="ECO:0000256" key="6">
    <source>
        <dbReference type="SAM" id="SignalP"/>
    </source>
</evidence>
<proteinExistence type="inferred from homology"/>
<keyword evidence="4" id="KW-0464">Manganese</keyword>
<dbReference type="PROSITE" id="PS51409">
    <property type="entry name" value="ARGINASE_2"/>
    <property type="match status" value="1"/>
</dbReference>
<reference evidence="8" key="1">
    <citation type="submission" date="2016-04" db="EMBL/GenBank/DDBJ databases">
        <title>Comparative genomics of biotechnologically important yeasts.</title>
        <authorList>
            <consortium name="DOE Joint Genome Institute"/>
            <person name="Riley R."/>
            <person name="Haridas S."/>
            <person name="Wolfe K.H."/>
            <person name="Lopes M.R."/>
            <person name="Hittinger C.T."/>
            <person name="Goker M."/>
            <person name="Salamov A."/>
            <person name="Wisecaver J."/>
            <person name="Long T.M."/>
            <person name="Aerts A.L."/>
            <person name="Barry K."/>
            <person name="Choi C."/>
            <person name="Clum A."/>
            <person name="Coughlan A.Y."/>
            <person name="Deshpande S."/>
            <person name="Douglass A.P."/>
            <person name="Hanson S.J."/>
            <person name="Klenk H.-P."/>
            <person name="Labutti K."/>
            <person name="Lapidus A."/>
            <person name="Lindquist E."/>
            <person name="Lipzen A."/>
            <person name="Meier-Kolthoff J.P."/>
            <person name="Ohm R.A."/>
            <person name="Otillar R.P."/>
            <person name="Pangilinan J."/>
            <person name="Peng Y."/>
            <person name="Rokas A."/>
            <person name="Rosa C.A."/>
            <person name="Scheuner C."/>
            <person name="Sibirny A.A."/>
            <person name="Slot J.C."/>
            <person name="Stielow J.B."/>
            <person name="Sun H."/>
            <person name="Kurtzman C.P."/>
            <person name="Blackwell M."/>
            <person name="Grigoriev I.V."/>
            <person name="Jeffries T.W."/>
        </authorList>
    </citation>
    <scope>NUCLEOTIDE SEQUENCE [LARGE SCALE GENOMIC DNA]</scope>
    <source>
        <strain evidence="8">NRRL YB-2248</strain>
    </source>
</reference>
<dbReference type="FunFam" id="3.40.800.10:FF:000014">
    <property type="entry name" value="Arginase family protein"/>
    <property type="match status" value="1"/>
</dbReference>
<dbReference type="GO" id="GO:0008783">
    <property type="term" value="F:agmatinase activity"/>
    <property type="evidence" value="ECO:0007669"/>
    <property type="project" value="TreeGrafter"/>
</dbReference>
<dbReference type="InterPro" id="IPR023696">
    <property type="entry name" value="Ureohydrolase_dom_sf"/>
</dbReference>
<dbReference type="CDD" id="cd11592">
    <property type="entry name" value="Agmatinase_PAH"/>
    <property type="match status" value="1"/>
</dbReference>
<keyword evidence="6" id="KW-0732">Signal</keyword>
<keyword evidence="3 5" id="KW-0378">Hydrolase</keyword>
<feature type="binding site" evidence="4">
    <location>
        <position position="320"/>
    </location>
    <ligand>
        <name>Mn(2+)</name>
        <dbReference type="ChEBI" id="CHEBI:29035"/>
        <label>1</label>
    </ligand>
</feature>
<sequence length="400" mass="44584">MKFSTLVSIFTALSGVSSTASAFHIPSPPDVDFYPNQHQLEFHGVSDKVKEPTLAQLWGEDWPFTGIPTFAHLNQSKCLLHPELDYDIGIIGVPFDTATTYRSGARFGPRAIRAASQRQTTLRGFNTRAGINPYQNWATFLDCGDIPVTPMDNELALEQMTKAFEELILKRNSSQDPSKPPRYIALGGDHSVLLPHVRALRKKYGKIAVIHFDAHLDTWAPSKYPSFWSSDQSKFTHGSMLWMAREEKLISDDYNVHVGLRTRISGTDWDDYNEDTEQGWIQVSADDVWVNGVAGLQDILDRIHSRIPSDYPVYLSVDIDCLDPGFAPGTGTIEPGGLLPRELIYLLRHLDVNLVGADIVEVSPQYDNSEITATNAAQVVYEMITSMVQKGVGLSTIDEE</sequence>
<evidence type="ECO:0000256" key="4">
    <source>
        <dbReference type="PIRSR" id="PIRSR036979-1"/>
    </source>
</evidence>
<dbReference type="SUPFAM" id="SSF52768">
    <property type="entry name" value="Arginase/deacetylase"/>
    <property type="match status" value="1"/>
</dbReference>
<dbReference type="Proteomes" id="UP000094801">
    <property type="component" value="Unassembled WGS sequence"/>
</dbReference>